<feature type="transmembrane region" description="Helical" evidence="2">
    <location>
        <begin position="59"/>
        <end position="79"/>
    </location>
</feature>
<evidence type="ECO:0000256" key="1">
    <source>
        <dbReference type="SAM" id="MobiDB-lite"/>
    </source>
</evidence>
<feature type="transmembrane region" description="Helical" evidence="2">
    <location>
        <begin position="85"/>
        <end position="103"/>
    </location>
</feature>
<sequence>MQKKKKKIEIRKKRDGDGQRGQWREEGREKNAVLVSLFFFFRYLKKKNKTKQNKKHARIPSSVFLYLFQVTSLYFSMLFPPHHSQNFITLLISVFYLIVFPLVS</sequence>
<gene>
    <name evidence="3" type="ORF">TVY486_1112150</name>
</gene>
<evidence type="ECO:0000256" key="2">
    <source>
        <dbReference type="SAM" id="Phobius"/>
    </source>
</evidence>
<accession>G0UD21</accession>
<proteinExistence type="predicted"/>
<evidence type="ECO:0008006" key="4">
    <source>
        <dbReference type="Google" id="ProtNLM"/>
    </source>
</evidence>
<dbReference type="EMBL" id="HE573027">
    <property type="protein sequence ID" value="CCC53731.1"/>
    <property type="molecule type" value="Genomic_DNA"/>
</dbReference>
<feature type="region of interest" description="Disordered" evidence="1">
    <location>
        <begin position="1"/>
        <end position="25"/>
    </location>
</feature>
<dbReference type="AlphaFoldDB" id="G0UD21"/>
<keyword evidence="2" id="KW-0472">Membrane</keyword>
<protein>
    <recommendedName>
        <fullName evidence="4">Transmembrane protein</fullName>
    </recommendedName>
</protein>
<evidence type="ECO:0000313" key="3">
    <source>
        <dbReference type="EMBL" id="CCC53731.1"/>
    </source>
</evidence>
<feature type="compositionally biased region" description="Basic and acidic residues" evidence="1">
    <location>
        <begin position="12"/>
        <end position="25"/>
    </location>
</feature>
<reference evidence="3" key="1">
    <citation type="journal article" date="2012" name="Proc. Natl. Acad. Sci. U.S.A.">
        <title>Antigenic diversity is generated by distinct evolutionary mechanisms in African trypanosome species.</title>
        <authorList>
            <person name="Jackson A.P."/>
            <person name="Berry A."/>
            <person name="Aslett M."/>
            <person name="Allison H.C."/>
            <person name="Burton P."/>
            <person name="Vavrova-Anderson J."/>
            <person name="Brown R."/>
            <person name="Browne H."/>
            <person name="Corton N."/>
            <person name="Hauser H."/>
            <person name="Gamble J."/>
            <person name="Gilderthorp R."/>
            <person name="Marcello L."/>
            <person name="McQuillan J."/>
            <person name="Otto T.D."/>
            <person name="Quail M.A."/>
            <person name="Sanders M.J."/>
            <person name="van Tonder A."/>
            <person name="Ginger M.L."/>
            <person name="Field M.C."/>
            <person name="Barry J.D."/>
            <person name="Hertz-Fowler C."/>
            <person name="Berriman M."/>
        </authorList>
    </citation>
    <scope>NUCLEOTIDE SEQUENCE</scope>
    <source>
        <strain evidence="3">Y486</strain>
    </source>
</reference>
<feature type="compositionally biased region" description="Basic residues" evidence="1">
    <location>
        <begin position="1"/>
        <end position="11"/>
    </location>
</feature>
<name>G0UD21_TRYVY</name>
<keyword evidence="2" id="KW-1133">Transmembrane helix</keyword>
<keyword evidence="2" id="KW-0812">Transmembrane</keyword>
<organism evidence="3">
    <name type="scientific">Trypanosoma vivax (strain Y486)</name>
    <dbReference type="NCBI Taxonomy" id="1055687"/>
    <lineage>
        <taxon>Eukaryota</taxon>
        <taxon>Discoba</taxon>
        <taxon>Euglenozoa</taxon>
        <taxon>Kinetoplastea</taxon>
        <taxon>Metakinetoplastina</taxon>
        <taxon>Trypanosomatida</taxon>
        <taxon>Trypanosomatidae</taxon>
        <taxon>Trypanosoma</taxon>
        <taxon>Duttonella</taxon>
    </lineage>
</organism>